<gene>
    <name evidence="2" type="ORF">OSTQU699_LOCUS1611</name>
</gene>
<accession>A0A8S1IYK6</accession>
<reference evidence="2" key="1">
    <citation type="submission" date="2020-12" db="EMBL/GenBank/DDBJ databases">
        <authorList>
            <person name="Iha C."/>
        </authorList>
    </citation>
    <scope>NUCLEOTIDE SEQUENCE</scope>
</reference>
<dbReference type="Proteomes" id="UP000708148">
    <property type="component" value="Unassembled WGS sequence"/>
</dbReference>
<feature type="region of interest" description="Disordered" evidence="1">
    <location>
        <begin position="37"/>
        <end position="102"/>
    </location>
</feature>
<evidence type="ECO:0000313" key="3">
    <source>
        <dbReference type="Proteomes" id="UP000708148"/>
    </source>
</evidence>
<evidence type="ECO:0000313" key="2">
    <source>
        <dbReference type="EMBL" id="CAD7696250.1"/>
    </source>
</evidence>
<evidence type="ECO:0000256" key="1">
    <source>
        <dbReference type="SAM" id="MobiDB-lite"/>
    </source>
</evidence>
<sequence length="102" mass="11246">MCFCFSLRAQPRLQLGPTDSIHAKTCPHILVQFLAKPITPPRPRGPGYPALRRTNLSGSPSMNPRDEWQGLPTPLRQPASTQHWTGLDSTGLDWTDGVDGLD</sequence>
<proteinExistence type="predicted"/>
<dbReference type="AlphaFoldDB" id="A0A8S1IYK6"/>
<organism evidence="2 3">
    <name type="scientific">Ostreobium quekettii</name>
    <dbReference type="NCBI Taxonomy" id="121088"/>
    <lineage>
        <taxon>Eukaryota</taxon>
        <taxon>Viridiplantae</taxon>
        <taxon>Chlorophyta</taxon>
        <taxon>core chlorophytes</taxon>
        <taxon>Ulvophyceae</taxon>
        <taxon>TCBD clade</taxon>
        <taxon>Bryopsidales</taxon>
        <taxon>Ostreobineae</taxon>
        <taxon>Ostreobiaceae</taxon>
        <taxon>Ostreobium</taxon>
    </lineage>
</organism>
<protein>
    <submittedName>
        <fullName evidence="2">Uncharacterized protein</fullName>
    </submittedName>
</protein>
<keyword evidence="3" id="KW-1185">Reference proteome</keyword>
<dbReference type="EMBL" id="CAJHUC010000450">
    <property type="protein sequence ID" value="CAD7696250.1"/>
    <property type="molecule type" value="Genomic_DNA"/>
</dbReference>
<feature type="compositionally biased region" description="Polar residues" evidence="1">
    <location>
        <begin position="78"/>
        <end position="88"/>
    </location>
</feature>
<comment type="caution">
    <text evidence="2">The sequence shown here is derived from an EMBL/GenBank/DDBJ whole genome shotgun (WGS) entry which is preliminary data.</text>
</comment>
<name>A0A8S1IYK6_9CHLO</name>